<evidence type="ECO:0000256" key="5">
    <source>
        <dbReference type="PROSITE-ProRule" id="PRU01091"/>
    </source>
</evidence>
<dbReference type="EMBL" id="AP012319">
    <property type="protein sequence ID" value="BAL86877.1"/>
    <property type="molecule type" value="Genomic_DNA"/>
</dbReference>
<evidence type="ECO:0000313" key="8">
    <source>
        <dbReference type="EMBL" id="BAL86877.1"/>
    </source>
</evidence>
<evidence type="ECO:0000256" key="4">
    <source>
        <dbReference type="ARBA" id="ARBA00023163"/>
    </source>
</evidence>
<keyword evidence="4" id="KW-0804">Transcription</keyword>
<dbReference type="GO" id="GO:0000160">
    <property type="term" value="P:phosphorelay signal transduction system"/>
    <property type="evidence" value="ECO:0007669"/>
    <property type="project" value="InterPro"/>
</dbReference>
<feature type="domain" description="OmpR/PhoB-type" evidence="7">
    <location>
        <begin position="1"/>
        <end position="104"/>
    </location>
</feature>
<dbReference type="Gene3D" id="1.10.10.10">
    <property type="entry name" value="Winged helix-like DNA-binding domain superfamily/Winged helix DNA-binding domain"/>
    <property type="match status" value="1"/>
</dbReference>
<dbReference type="PROSITE" id="PS51755">
    <property type="entry name" value="OMPR_PHOB"/>
    <property type="match status" value="1"/>
</dbReference>
<sequence length="902" mass="97034">MTTSEPAVRLRAYGGLRMWRGDTEVDIGPPRQRVLLAALLAARGGVVGVAELIDLIWGAEPSQSAVNQLHRLVGQVRRLFEPDLPSRTPGHWVHPAGEGYRLLVDARTCDLLAVREQSPERALRTVQEPAFAGLDPEVLEHPLFVAVARERIQITVTAAETATPDSLPILQRIAASAPLHEVLHARIIRLLAAAGRGAEALVLFEDMRHRLAEELGADPGPELRAAHLEALEPAPADSHRPVQLPRRVSGFVPRHDLTAALDAQASGAAIVILSGMGGVGKTAVAVDWAHRLAPRFPDGQLYLNLRGFDPSGRLIDPVDALNTLLESVGVSLASLGGAGLDARAARFRSALADRRMIVLLDNARDSEQVRPLLPGAPGCLVVVTSRNRLTGLVAREGARPVLVGRLGDAAARELLAKRIGEQRLAAEPAASRDLVRFCAGLPLALAIAAAHAAVRPELRLRDFAEDLELDALSTGESSDDDVRSTFSWSYEALSPAAARLFRLLAVHPGPEISIAAAASISGAGPKARSLLAELSAANMLTETDGRRYTMHDLLHAYADELLEASDERQEAERRLVEHYVRSTRHSYLMFGRPQVTYLGPPSAGMTIERPADFAAALEWYVREKSTLRAVIDLALTRRWHREAIEMVLDLRAARSSVVEPPADSAEQSERALKAAQALGEPALEAGMLRETSIGLRDADPALFRTRLEKALQLYEESGDLAGQAMVWRNMAWSVDSTASERLMHAKQAVDLAELCGEPSVLVFALSALVSELRAQGDLATAADVALEGHELAVQADIIDMSAQTAGTLAEIHLARGDHEAAVRFAGIALDRTPPAEIFTPFHANAILAEATRALGDSDRAAAVVATFRQLIAQHSDIYRVVWGDASVDAVIARVEACASAMH</sequence>
<dbReference type="InterPro" id="IPR011990">
    <property type="entry name" value="TPR-like_helical_dom_sf"/>
</dbReference>
<keyword evidence="9" id="KW-1185">Reference proteome</keyword>
<gene>
    <name evidence="8" type="ordered locus">AMIS_16570</name>
</gene>
<dbReference type="Gene3D" id="1.25.40.10">
    <property type="entry name" value="Tetratricopeptide repeat domain"/>
    <property type="match status" value="1"/>
</dbReference>
<proteinExistence type="inferred from homology"/>
<dbReference type="STRING" id="512565.AMIS_16570"/>
<evidence type="ECO:0000256" key="1">
    <source>
        <dbReference type="ARBA" id="ARBA00005820"/>
    </source>
</evidence>
<dbReference type="InterPro" id="IPR027417">
    <property type="entry name" value="P-loop_NTPase"/>
</dbReference>
<dbReference type="SUPFAM" id="SSF52540">
    <property type="entry name" value="P-loop containing nucleoside triphosphate hydrolases"/>
    <property type="match status" value="1"/>
</dbReference>
<dbReference type="InterPro" id="IPR016032">
    <property type="entry name" value="Sig_transdc_resp-reg_C-effctor"/>
</dbReference>
<dbReference type="eggNOG" id="COG3629">
    <property type="taxonomic scope" value="Bacteria"/>
</dbReference>
<accession>I0H1J0</accession>
<protein>
    <submittedName>
        <fullName evidence="8">Putative AfsR-family transcriptional regulator</fullName>
    </submittedName>
</protein>
<dbReference type="InterPro" id="IPR036388">
    <property type="entry name" value="WH-like_DNA-bd_sf"/>
</dbReference>
<name>I0H1J0_ACTM4</name>
<dbReference type="InterPro" id="IPR005158">
    <property type="entry name" value="BTAD"/>
</dbReference>
<dbReference type="PRINTS" id="PR00364">
    <property type="entry name" value="DISEASERSIST"/>
</dbReference>
<dbReference type="PATRIC" id="fig|512565.3.peg.1669"/>
<evidence type="ECO:0000259" key="7">
    <source>
        <dbReference type="PROSITE" id="PS51755"/>
    </source>
</evidence>
<evidence type="ECO:0000313" key="9">
    <source>
        <dbReference type="Proteomes" id="UP000007882"/>
    </source>
</evidence>
<comment type="similarity">
    <text evidence="1">Belongs to the AfsR/DnrI/RedD regulatory family.</text>
</comment>
<dbReference type="GO" id="GO:0043531">
    <property type="term" value="F:ADP binding"/>
    <property type="evidence" value="ECO:0007669"/>
    <property type="project" value="InterPro"/>
</dbReference>
<organism evidence="8 9">
    <name type="scientific">Actinoplanes missouriensis (strain ATCC 14538 / DSM 43046 / CBS 188.64 / JCM 3121 / NBRC 102363 / NCIMB 12654 / NRRL B-3342 / UNCC 431)</name>
    <dbReference type="NCBI Taxonomy" id="512565"/>
    <lineage>
        <taxon>Bacteria</taxon>
        <taxon>Bacillati</taxon>
        <taxon>Actinomycetota</taxon>
        <taxon>Actinomycetes</taxon>
        <taxon>Micromonosporales</taxon>
        <taxon>Micromonosporaceae</taxon>
        <taxon>Actinoplanes</taxon>
    </lineage>
</organism>
<dbReference type="HOGENOM" id="CLU_004665_2_0_11"/>
<dbReference type="InterPro" id="IPR051677">
    <property type="entry name" value="AfsR-DnrI-RedD_regulator"/>
</dbReference>
<feature type="coiled-coil region" evidence="6">
    <location>
        <begin position="554"/>
        <end position="581"/>
    </location>
</feature>
<dbReference type="OrthoDB" id="7628974at2"/>
<dbReference type="AlphaFoldDB" id="I0H1J0"/>
<reference evidence="8 9" key="1">
    <citation type="submission" date="2012-02" db="EMBL/GenBank/DDBJ databases">
        <title>Complete genome sequence of Actinoplanes missouriensis 431 (= NBRC 102363).</title>
        <authorList>
            <person name="Ohnishi Y."/>
            <person name="Ishikawa J."/>
            <person name="Sekine M."/>
            <person name="Hosoyama A."/>
            <person name="Harada T."/>
            <person name="Narita H."/>
            <person name="Hata T."/>
            <person name="Konno Y."/>
            <person name="Tutikane K."/>
            <person name="Fujita N."/>
            <person name="Horinouchi S."/>
            <person name="Hayakawa M."/>
        </authorList>
    </citation>
    <scope>NUCLEOTIDE SEQUENCE [LARGE SCALE GENOMIC DNA]</scope>
    <source>
        <strain evidence="9">ATCC 14538 / DSM 43046 / CBS 188.64 / JCM 3121 / NBRC 102363 / NCIMB 12654 / NRRL B-3342 / UNCC 431</strain>
    </source>
</reference>
<dbReference type="SUPFAM" id="SSF46894">
    <property type="entry name" value="C-terminal effector domain of the bipartite response regulators"/>
    <property type="match status" value="1"/>
</dbReference>
<dbReference type="Proteomes" id="UP000007882">
    <property type="component" value="Chromosome"/>
</dbReference>
<dbReference type="SMART" id="SM01043">
    <property type="entry name" value="BTAD"/>
    <property type="match status" value="1"/>
</dbReference>
<dbReference type="KEGG" id="ams:AMIS_16570"/>
<evidence type="ECO:0000256" key="2">
    <source>
        <dbReference type="ARBA" id="ARBA00023015"/>
    </source>
</evidence>
<dbReference type="SMART" id="SM00862">
    <property type="entry name" value="Trans_reg_C"/>
    <property type="match status" value="1"/>
</dbReference>
<dbReference type="eggNOG" id="COG3903">
    <property type="taxonomic scope" value="Bacteria"/>
</dbReference>
<dbReference type="RefSeq" id="WP_014441774.1">
    <property type="nucleotide sequence ID" value="NC_017093.1"/>
</dbReference>
<dbReference type="PANTHER" id="PTHR35807">
    <property type="entry name" value="TRANSCRIPTIONAL REGULATOR REDD-RELATED"/>
    <property type="match status" value="1"/>
</dbReference>
<feature type="DNA-binding region" description="OmpR/PhoB-type" evidence="5">
    <location>
        <begin position="1"/>
        <end position="104"/>
    </location>
</feature>
<dbReference type="GO" id="GO:0003677">
    <property type="term" value="F:DNA binding"/>
    <property type="evidence" value="ECO:0007669"/>
    <property type="project" value="UniProtKB-UniRule"/>
</dbReference>
<dbReference type="InterPro" id="IPR001867">
    <property type="entry name" value="OmpR/PhoB-type_DNA-bd"/>
</dbReference>
<evidence type="ECO:0000256" key="6">
    <source>
        <dbReference type="SAM" id="Coils"/>
    </source>
</evidence>
<keyword evidence="2" id="KW-0805">Transcription regulation</keyword>
<dbReference type="GO" id="GO:0006355">
    <property type="term" value="P:regulation of DNA-templated transcription"/>
    <property type="evidence" value="ECO:0007669"/>
    <property type="project" value="InterPro"/>
</dbReference>
<dbReference type="PANTHER" id="PTHR35807:SF1">
    <property type="entry name" value="TRANSCRIPTIONAL REGULATOR REDD"/>
    <property type="match status" value="1"/>
</dbReference>
<dbReference type="SUPFAM" id="SSF48452">
    <property type="entry name" value="TPR-like"/>
    <property type="match status" value="2"/>
</dbReference>
<dbReference type="Gene3D" id="3.40.50.300">
    <property type="entry name" value="P-loop containing nucleotide triphosphate hydrolases"/>
    <property type="match status" value="1"/>
</dbReference>
<keyword evidence="3 5" id="KW-0238">DNA-binding</keyword>
<keyword evidence="6" id="KW-0175">Coiled coil</keyword>
<dbReference type="Pfam" id="PF03704">
    <property type="entry name" value="BTAD"/>
    <property type="match status" value="1"/>
</dbReference>
<evidence type="ECO:0000256" key="3">
    <source>
        <dbReference type="ARBA" id="ARBA00023125"/>
    </source>
</evidence>